<dbReference type="Proteomes" id="UP000053424">
    <property type="component" value="Unassembled WGS sequence"/>
</dbReference>
<dbReference type="InterPro" id="IPR036291">
    <property type="entry name" value="NAD(P)-bd_dom_sf"/>
</dbReference>
<dbReference type="InterPro" id="IPR002347">
    <property type="entry name" value="SDR_fam"/>
</dbReference>
<dbReference type="Gene3D" id="3.40.50.720">
    <property type="entry name" value="NAD(P)-binding Rossmann-like Domain"/>
    <property type="match status" value="1"/>
</dbReference>
<evidence type="ECO:0000256" key="1">
    <source>
        <dbReference type="ARBA" id="ARBA00006484"/>
    </source>
</evidence>
<comment type="similarity">
    <text evidence="1">Belongs to the short-chain dehydrogenases/reductases (SDR) family.</text>
</comment>
<dbReference type="GO" id="GO:0016491">
    <property type="term" value="F:oxidoreductase activity"/>
    <property type="evidence" value="ECO:0007669"/>
    <property type="project" value="UniProtKB-KW"/>
</dbReference>
<keyword evidence="5" id="KW-1185">Reference proteome</keyword>
<dbReference type="AlphaFoldDB" id="A0A0C2XXG1"/>
<keyword evidence="3" id="KW-0560">Oxidoreductase</keyword>
<reference evidence="5" key="2">
    <citation type="submission" date="2015-01" db="EMBL/GenBank/DDBJ databases">
        <title>Evolutionary Origins and Diversification of the Mycorrhizal Mutualists.</title>
        <authorList>
            <consortium name="DOE Joint Genome Institute"/>
            <consortium name="Mycorrhizal Genomics Consortium"/>
            <person name="Kohler A."/>
            <person name="Kuo A."/>
            <person name="Nagy L.G."/>
            <person name="Floudas D."/>
            <person name="Copeland A."/>
            <person name="Barry K.W."/>
            <person name="Cichocki N."/>
            <person name="Veneault-Fourrey C."/>
            <person name="LaButti K."/>
            <person name="Lindquist E.A."/>
            <person name="Lipzen A."/>
            <person name="Lundell T."/>
            <person name="Morin E."/>
            <person name="Murat C."/>
            <person name="Riley R."/>
            <person name="Ohm R."/>
            <person name="Sun H."/>
            <person name="Tunlid A."/>
            <person name="Henrissat B."/>
            <person name="Grigoriev I.V."/>
            <person name="Hibbett D.S."/>
            <person name="Martin F."/>
        </authorList>
    </citation>
    <scope>NUCLEOTIDE SEQUENCE [LARGE SCALE GENOMIC DNA]</scope>
    <source>
        <strain evidence="5">h7</strain>
    </source>
</reference>
<evidence type="ECO:0000313" key="4">
    <source>
        <dbReference type="EMBL" id="KIM42348.1"/>
    </source>
</evidence>
<dbReference type="STRING" id="686832.A0A0C2XXG1"/>
<keyword evidence="2" id="KW-0521">NADP</keyword>
<gene>
    <name evidence="4" type="ORF">M413DRAFT_27133</name>
</gene>
<evidence type="ECO:0000313" key="5">
    <source>
        <dbReference type="Proteomes" id="UP000053424"/>
    </source>
</evidence>
<dbReference type="PRINTS" id="PR00081">
    <property type="entry name" value="GDHRDH"/>
</dbReference>
<protein>
    <recommendedName>
        <fullName evidence="6">Ketoreductase (KR) domain-containing protein</fullName>
    </recommendedName>
</protein>
<accession>A0A0C2XXG1</accession>
<dbReference type="Pfam" id="PF00106">
    <property type="entry name" value="adh_short"/>
    <property type="match status" value="1"/>
</dbReference>
<dbReference type="SUPFAM" id="SSF51735">
    <property type="entry name" value="NAD(P)-binding Rossmann-fold domains"/>
    <property type="match status" value="1"/>
</dbReference>
<dbReference type="PANTHER" id="PTHR24320:SF282">
    <property type="entry name" value="WW DOMAIN-CONTAINING OXIDOREDUCTASE"/>
    <property type="match status" value="1"/>
</dbReference>
<proteinExistence type="inferred from homology"/>
<organism evidence="4 5">
    <name type="scientific">Hebeloma cylindrosporum</name>
    <dbReference type="NCBI Taxonomy" id="76867"/>
    <lineage>
        <taxon>Eukaryota</taxon>
        <taxon>Fungi</taxon>
        <taxon>Dikarya</taxon>
        <taxon>Basidiomycota</taxon>
        <taxon>Agaricomycotina</taxon>
        <taxon>Agaricomycetes</taxon>
        <taxon>Agaricomycetidae</taxon>
        <taxon>Agaricales</taxon>
        <taxon>Agaricineae</taxon>
        <taxon>Hymenogastraceae</taxon>
        <taxon>Hebeloma</taxon>
    </lineage>
</organism>
<sequence length="326" mass="35199">MADFERDNIRGEIWDLNLIPNLEGKVALVTGANVTTGLGWNTATQLALKGAKVYIGARSEDKAREAVNAVLEAFPSVQKDNLGIFVADFGDLKQVKAAAERFIATESRLDILVNNAGLLARPLDKEENGISVSMITNHFAVFVLTTTLLPLIKKTATISGDVRIVTLSSTTQKLLPPSVRFDSKESFNIELGGMDGMYPNLLRYGLSKLANLLFARELQRRLDEEGVNAISVSLHPGGVKTPGAIKFAGDSTMLKDCLTPLQGSITPLFAATAPEVLKNKDKYAGAFLMPFGVPSPQDESQDAKDPGLAKELWATTEKIVADILNK</sequence>
<dbReference type="EMBL" id="KN831778">
    <property type="protein sequence ID" value="KIM42348.1"/>
    <property type="molecule type" value="Genomic_DNA"/>
</dbReference>
<dbReference type="HOGENOM" id="CLU_010194_44_6_1"/>
<dbReference type="PANTHER" id="PTHR24320">
    <property type="entry name" value="RETINOL DEHYDROGENASE"/>
    <property type="match status" value="1"/>
</dbReference>
<evidence type="ECO:0000256" key="2">
    <source>
        <dbReference type="ARBA" id="ARBA00022857"/>
    </source>
</evidence>
<dbReference type="OrthoDB" id="191139at2759"/>
<reference evidence="4 5" key="1">
    <citation type="submission" date="2014-04" db="EMBL/GenBank/DDBJ databases">
        <authorList>
            <consortium name="DOE Joint Genome Institute"/>
            <person name="Kuo A."/>
            <person name="Gay G."/>
            <person name="Dore J."/>
            <person name="Kohler A."/>
            <person name="Nagy L.G."/>
            <person name="Floudas D."/>
            <person name="Copeland A."/>
            <person name="Barry K.W."/>
            <person name="Cichocki N."/>
            <person name="Veneault-Fourrey C."/>
            <person name="LaButti K."/>
            <person name="Lindquist E.A."/>
            <person name="Lipzen A."/>
            <person name="Lundell T."/>
            <person name="Morin E."/>
            <person name="Murat C."/>
            <person name="Sun H."/>
            <person name="Tunlid A."/>
            <person name="Henrissat B."/>
            <person name="Grigoriev I.V."/>
            <person name="Hibbett D.S."/>
            <person name="Martin F."/>
            <person name="Nordberg H.P."/>
            <person name="Cantor M.N."/>
            <person name="Hua S.X."/>
        </authorList>
    </citation>
    <scope>NUCLEOTIDE SEQUENCE [LARGE SCALE GENOMIC DNA]</scope>
    <source>
        <strain evidence="5">h7</strain>
    </source>
</reference>
<evidence type="ECO:0008006" key="6">
    <source>
        <dbReference type="Google" id="ProtNLM"/>
    </source>
</evidence>
<name>A0A0C2XXG1_HEBCY</name>
<evidence type="ECO:0000256" key="3">
    <source>
        <dbReference type="ARBA" id="ARBA00023002"/>
    </source>
</evidence>